<protein>
    <submittedName>
        <fullName evidence="1">Uncharacterized protein</fullName>
    </submittedName>
</protein>
<accession>A0A6G0ZGU3</accession>
<comment type="caution">
    <text evidence="1">The sequence shown here is derived from an EMBL/GenBank/DDBJ whole genome shotgun (WGS) entry which is preliminary data.</text>
</comment>
<dbReference type="AlphaFoldDB" id="A0A6G0ZGU3"/>
<proteinExistence type="predicted"/>
<organism evidence="1 2">
    <name type="scientific">Aphis craccivora</name>
    <name type="common">Cowpea aphid</name>
    <dbReference type="NCBI Taxonomy" id="307492"/>
    <lineage>
        <taxon>Eukaryota</taxon>
        <taxon>Metazoa</taxon>
        <taxon>Ecdysozoa</taxon>
        <taxon>Arthropoda</taxon>
        <taxon>Hexapoda</taxon>
        <taxon>Insecta</taxon>
        <taxon>Pterygota</taxon>
        <taxon>Neoptera</taxon>
        <taxon>Paraneoptera</taxon>
        <taxon>Hemiptera</taxon>
        <taxon>Sternorrhyncha</taxon>
        <taxon>Aphidomorpha</taxon>
        <taxon>Aphidoidea</taxon>
        <taxon>Aphididae</taxon>
        <taxon>Aphidini</taxon>
        <taxon>Aphis</taxon>
        <taxon>Aphis</taxon>
    </lineage>
</organism>
<sequence length="93" mass="11116">KIISLNNRFRLLDLTFLFILLYNHINCPELIKFLNFYVNFFNCRNKPVFYPLNASNIYNMYSPANKLMLSGNFLCNIDLFHTYITKLMSSLYL</sequence>
<evidence type="ECO:0000313" key="1">
    <source>
        <dbReference type="EMBL" id="KAF0770260.1"/>
    </source>
</evidence>
<dbReference type="EMBL" id="VUJU01000459">
    <property type="protein sequence ID" value="KAF0770260.1"/>
    <property type="molecule type" value="Genomic_DNA"/>
</dbReference>
<reference evidence="1 2" key="1">
    <citation type="submission" date="2019-08" db="EMBL/GenBank/DDBJ databases">
        <title>Whole genome of Aphis craccivora.</title>
        <authorList>
            <person name="Voronova N.V."/>
            <person name="Shulinski R.S."/>
            <person name="Bandarenka Y.V."/>
            <person name="Zhorov D.G."/>
            <person name="Warner D."/>
        </authorList>
    </citation>
    <scope>NUCLEOTIDE SEQUENCE [LARGE SCALE GENOMIC DNA]</scope>
    <source>
        <strain evidence="1">180601</strain>
        <tissue evidence="1">Whole Body</tissue>
    </source>
</reference>
<name>A0A6G0ZGU3_APHCR</name>
<gene>
    <name evidence="1" type="ORF">FWK35_00034086</name>
</gene>
<evidence type="ECO:0000313" key="2">
    <source>
        <dbReference type="Proteomes" id="UP000478052"/>
    </source>
</evidence>
<feature type="non-terminal residue" evidence="1">
    <location>
        <position position="1"/>
    </location>
</feature>
<dbReference type="Proteomes" id="UP000478052">
    <property type="component" value="Unassembled WGS sequence"/>
</dbReference>
<keyword evidence="2" id="KW-1185">Reference proteome</keyword>